<comment type="caution">
    <text evidence="2">The sequence shown here is derived from an EMBL/GenBank/DDBJ whole genome shotgun (WGS) entry which is preliminary data.</text>
</comment>
<protein>
    <submittedName>
        <fullName evidence="2">dTDP-4-dehydrorhamnose 3,5-epimerase</fullName>
    </submittedName>
</protein>
<proteinExistence type="predicted"/>
<dbReference type="RefSeq" id="WP_133946009.1">
    <property type="nucleotide sequence ID" value="NZ_SOEO01000003.1"/>
</dbReference>
<dbReference type="OrthoDB" id="826649at2"/>
<evidence type="ECO:0000259" key="1">
    <source>
        <dbReference type="Pfam" id="PF05523"/>
    </source>
</evidence>
<dbReference type="AlphaFoldDB" id="A0A4R8IDD7"/>
<feature type="domain" description="Sugar 3,4-ketoisomerase QdtA cupin" evidence="1">
    <location>
        <begin position="5"/>
        <end position="124"/>
    </location>
</feature>
<dbReference type="InterPro" id="IPR011051">
    <property type="entry name" value="RmlC_Cupin_sf"/>
</dbReference>
<dbReference type="Proteomes" id="UP000295313">
    <property type="component" value="Unassembled WGS sequence"/>
</dbReference>
<dbReference type="EMBL" id="SOEO01000003">
    <property type="protein sequence ID" value="TDX83021.1"/>
    <property type="molecule type" value="Genomic_DNA"/>
</dbReference>
<dbReference type="InterPro" id="IPR008894">
    <property type="entry name" value="QdtA_cupin_dom"/>
</dbReference>
<sequence length="139" mass="15940">MTQKDIQYIKGESFSDDRGSLFFNNSLDFSEIKKVYIIENANTSVVRAWQGHAIEQRWFIASRGSFEIKVVKIDNWTDPSDNLPIESFKLESSDFSILKVPPGFATSIQALEEQSKLLVMADYAAGQVDDNYKFDKNKW</sequence>
<dbReference type="Gene3D" id="2.60.120.10">
    <property type="entry name" value="Jelly Rolls"/>
    <property type="match status" value="1"/>
</dbReference>
<evidence type="ECO:0000313" key="2">
    <source>
        <dbReference type="EMBL" id="TDX83021.1"/>
    </source>
</evidence>
<dbReference type="SUPFAM" id="SSF51182">
    <property type="entry name" value="RmlC-like cupins"/>
    <property type="match status" value="1"/>
</dbReference>
<dbReference type="Pfam" id="PF05523">
    <property type="entry name" value="FdtA"/>
    <property type="match status" value="1"/>
</dbReference>
<reference evidence="2 3" key="1">
    <citation type="submission" date="2019-03" db="EMBL/GenBank/DDBJ databases">
        <title>Genomic Encyclopedia of Type Strains, Phase III (KMG-III): the genomes of soil and plant-associated and newly described type strains.</title>
        <authorList>
            <person name="Whitman W."/>
        </authorList>
    </citation>
    <scope>NUCLEOTIDE SEQUENCE [LARGE SCALE GENOMIC DNA]</scope>
    <source>
        <strain evidence="2 3">CGMCC 1.12802</strain>
    </source>
</reference>
<accession>A0A4R8IDD7</accession>
<keyword evidence="3" id="KW-1185">Reference proteome</keyword>
<name>A0A4R8IDD7_9FLAO</name>
<organism evidence="2 3">
    <name type="scientific">Epilithonimonas xixisoli</name>
    <dbReference type="NCBI Taxonomy" id="1476462"/>
    <lineage>
        <taxon>Bacteria</taxon>
        <taxon>Pseudomonadati</taxon>
        <taxon>Bacteroidota</taxon>
        <taxon>Flavobacteriia</taxon>
        <taxon>Flavobacteriales</taxon>
        <taxon>Weeksellaceae</taxon>
        <taxon>Chryseobacterium group</taxon>
        <taxon>Epilithonimonas</taxon>
    </lineage>
</organism>
<evidence type="ECO:0000313" key="3">
    <source>
        <dbReference type="Proteomes" id="UP000295313"/>
    </source>
</evidence>
<dbReference type="InterPro" id="IPR014710">
    <property type="entry name" value="RmlC-like_jellyroll"/>
</dbReference>
<gene>
    <name evidence="2" type="ORF">B0I22_3076</name>
</gene>